<keyword evidence="4" id="KW-1003">Cell membrane</keyword>
<proteinExistence type="inferred from homology"/>
<keyword evidence="5" id="KW-0997">Cell inner membrane</keyword>
<evidence type="ECO:0000256" key="6">
    <source>
        <dbReference type="ARBA" id="ARBA00022692"/>
    </source>
</evidence>
<dbReference type="FunFam" id="3.30.1150.10:FF:000002">
    <property type="entry name" value="Energy transducer TonB"/>
    <property type="match status" value="1"/>
</dbReference>
<keyword evidence="3" id="KW-0813">Transport</keyword>
<protein>
    <submittedName>
        <fullName evidence="11">Gram-negative bacterial tonB protein</fullName>
    </submittedName>
</protein>
<dbReference type="NCBIfam" id="TIGR01352">
    <property type="entry name" value="tonB_Cterm"/>
    <property type="match status" value="1"/>
</dbReference>
<evidence type="ECO:0000256" key="5">
    <source>
        <dbReference type="ARBA" id="ARBA00022519"/>
    </source>
</evidence>
<keyword evidence="6" id="KW-0812">Transmembrane</keyword>
<evidence type="ECO:0000313" key="12">
    <source>
        <dbReference type="Proteomes" id="UP000061809"/>
    </source>
</evidence>
<dbReference type="AlphaFoldDB" id="A0A0P0GCS4"/>
<evidence type="ECO:0000256" key="8">
    <source>
        <dbReference type="ARBA" id="ARBA00022989"/>
    </source>
</evidence>
<organism evidence="11 12">
    <name type="scientific">Bacteroides cellulosilyticus</name>
    <dbReference type="NCBI Taxonomy" id="246787"/>
    <lineage>
        <taxon>Bacteria</taxon>
        <taxon>Pseudomonadati</taxon>
        <taxon>Bacteroidota</taxon>
        <taxon>Bacteroidia</taxon>
        <taxon>Bacteroidales</taxon>
        <taxon>Bacteroidaceae</taxon>
        <taxon>Bacteroides</taxon>
    </lineage>
</organism>
<dbReference type="RefSeq" id="WP_029426789.1">
    <property type="nucleotide sequence ID" value="NZ_CP012801.1"/>
</dbReference>
<dbReference type="GO" id="GO:0015031">
    <property type="term" value="P:protein transport"/>
    <property type="evidence" value="ECO:0007669"/>
    <property type="project" value="UniProtKB-KW"/>
</dbReference>
<evidence type="ECO:0000256" key="9">
    <source>
        <dbReference type="ARBA" id="ARBA00023136"/>
    </source>
</evidence>
<gene>
    <name evidence="11" type="ORF">BcellWH2_00427</name>
</gene>
<dbReference type="PATRIC" id="fig|246787.4.peg.450"/>
<dbReference type="PANTHER" id="PTHR33446">
    <property type="entry name" value="PROTEIN TONB-RELATED"/>
    <property type="match status" value="1"/>
</dbReference>
<dbReference type="PROSITE" id="PS52015">
    <property type="entry name" value="TONB_CTD"/>
    <property type="match status" value="1"/>
</dbReference>
<evidence type="ECO:0000256" key="7">
    <source>
        <dbReference type="ARBA" id="ARBA00022927"/>
    </source>
</evidence>
<dbReference type="GO" id="GO:0031992">
    <property type="term" value="F:energy transducer activity"/>
    <property type="evidence" value="ECO:0007669"/>
    <property type="project" value="TreeGrafter"/>
</dbReference>
<evidence type="ECO:0000313" key="11">
    <source>
        <dbReference type="EMBL" id="ALJ57702.1"/>
    </source>
</evidence>
<dbReference type="GO" id="GO:0055085">
    <property type="term" value="P:transmembrane transport"/>
    <property type="evidence" value="ECO:0007669"/>
    <property type="project" value="InterPro"/>
</dbReference>
<dbReference type="EMBL" id="CP012801">
    <property type="protein sequence ID" value="ALJ57702.1"/>
    <property type="molecule type" value="Genomic_DNA"/>
</dbReference>
<evidence type="ECO:0000259" key="10">
    <source>
        <dbReference type="PROSITE" id="PS52015"/>
    </source>
</evidence>
<keyword evidence="7" id="KW-0653">Protein transport</keyword>
<name>A0A0P0GCS4_9BACE</name>
<comment type="similarity">
    <text evidence="2">Belongs to the TonB family.</text>
</comment>
<dbReference type="InterPro" id="IPR037682">
    <property type="entry name" value="TonB_C"/>
</dbReference>
<evidence type="ECO:0000256" key="3">
    <source>
        <dbReference type="ARBA" id="ARBA00022448"/>
    </source>
</evidence>
<dbReference type="InterPro" id="IPR051045">
    <property type="entry name" value="TonB-dependent_transducer"/>
</dbReference>
<dbReference type="PANTHER" id="PTHR33446:SF2">
    <property type="entry name" value="PROTEIN TONB"/>
    <property type="match status" value="1"/>
</dbReference>
<feature type="domain" description="TonB C-terminal" evidence="10">
    <location>
        <begin position="145"/>
        <end position="235"/>
    </location>
</feature>
<dbReference type="InterPro" id="IPR006260">
    <property type="entry name" value="TonB/TolA_C"/>
</dbReference>
<evidence type="ECO:0000256" key="4">
    <source>
        <dbReference type="ARBA" id="ARBA00022475"/>
    </source>
</evidence>
<dbReference type="Gene3D" id="3.30.1150.10">
    <property type="match status" value="1"/>
</dbReference>
<dbReference type="Pfam" id="PF03544">
    <property type="entry name" value="TonB_C"/>
    <property type="match status" value="1"/>
</dbReference>
<dbReference type="KEGG" id="bcel:BcellWH2_00427"/>
<dbReference type="Proteomes" id="UP000061809">
    <property type="component" value="Chromosome"/>
</dbReference>
<comment type="subcellular location">
    <subcellularLocation>
        <location evidence="1">Cell inner membrane</location>
        <topology evidence="1">Single-pass membrane protein</topology>
        <orientation evidence="1">Periplasmic side</orientation>
    </subcellularLocation>
</comment>
<dbReference type="GO" id="GO:0098797">
    <property type="term" value="C:plasma membrane protein complex"/>
    <property type="evidence" value="ECO:0007669"/>
    <property type="project" value="TreeGrafter"/>
</dbReference>
<evidence type="ECO:0000256" key="1">
    <source>
        <dbReference type="ARBA" id="ARBA00004383"/>
    </source>
</evidence>
<keyword evidence="9" id="KW-0472">Membrane</keyword>
<reference evidence="11 12" key="1">
    <citation type="journal article" date="2015" name="Science">
        <title>Genetic determinants of in vivo fitness and diet responsiveness in multiple human gut Bacteroides.</title>
        <authorList>
            <person name="Wu M."/>
            <person name="McNulty N.P."/>
            <person name="Rodionov D.A."/>
            <person name="Khoroshkin M.S."/>
            <person name="Griffin N.W."/>
            <person name="Cheng J."/>
            <person name="Latreille P."/>
            <person name="Kerstetter R.A."/>
            <person name="Terrapon N."/>
            <person name="Henrissat B."/>
            <person name="Osterman A.L."/>
            <person name="Gordon J.I."/>
        </authorList>
    </citation>
    <scope>NUCLEOTIDE SEQUENCE [LARGE SCALE GENOMIC DNA]</scope>
    <source>
        <strain evidence="11 12">WH2</strain>
    </source>
</reference>
<accession>A0A0P0GCS4</accession>
<dbReference type="SUPFAM" id="SSF74653">
    <property type="entry name" value="TolA/TonB C-terminal domain"/>
    <property type="match status" value="1"/>
</dbReference>
<sequence>MVRGKQTCKILKDIRRQIAEANDIEYITSECQYKGDCTGTCPKCEAEVQYLEQQLARKHMAGKAITILGVSAGLATMMPQPACAEPIHSEAPHGYYIVTPEIQEKPVIRVLPPDSLVQEVIPQDTTIYGTNQYDALDTMPEFPGGMIELMKFISKKLDLKLPVYQGNGTQGRTTVRFVIEKDGSITNARILRGVDPYLDKEALRVVREFPKWKPGTVAGQPVRVEYTVPVMFRLQ</sequence>
<keyword evidence="8" id="KW-1133">Transmembrane helix</keyword>
<evidence type="ECO:0000256" key="2">
    <source>
        <dbReference type="ARBA" id="ARBA00006555"/>
    </source>
</evidence>